<evidence type="ECO:0000256" key="3">
    <source>
        <dbReference type="ARBA" id="ARBA00022679"/>
    </source>
</evidence>
<dbReference type="InterPro" id="IPR037157">
    <property type="entry name" value="Acetyltransf_C_sf"/>
</dbReference>
<dbReference type="Pfam" id="PF13720">
    <property type="entry name" value="Acetyltransf_11"/>
    <property type="match status" value="1"/>
</dbReference>
<dbReference type="PIRSF" id="PIRSF000456">
    <property type="entry name" value="UDP-GlcNAc_acltr"/>
    <property type="match status" value="1"/>
</dbReference>
<accession>A0A382Z775</accession>
<keyword evidence="1" id="KW-0444">Lipid biosynthesis</keyword>
<feature type="non-terminal residue" evidence="7">
    <location>
        <position position="219"/>
    </location>
</feature>
<dbReference type="SUPFAM" id="SSF51161">
    <property type="entry name" value="Trimeric LpxA-like enzymes"/>
    <property type="match status" value="1"/>
</dbReference>
<evidence type="ECO:0000313" key="7">
    <source>
        <dbReference type="EMBL" id="SVD91364.1"/>
    </source>
</evidence>
<reference evidence="7" key="1">
    <citation type="submission" date="2018-05" db="EMBL/GenBank/DDBJ databases">
        <authorList>
            <person name="Lanie J.A."/>
            <person name="Ng W.-L."/>
            <person name="Kazmierczak K.M."/>
            <person name="Andrzejewski T.M."/>
            <person name="Davidsen T.M."/>
            <person name="Wayne K.J."/>
            <person name="Tettelin H."/>
            <person name="Glass J.I."/>
            <person name="Rusch D."/>
            <person name="Podicherti R."/>
            <person name="Tsui H.-C.T."/>
            <person name="Winkler M.E."/>
        </authorList>
    </citation>
    <scope>NUCLEOTIDE SEQUENCE</scope>
</reference>
<dbReference type="InterPro" id="IPR001451">
    <property type="entry name" value="Hexapep"/>
</dbReference>
<proteinExistence type="predicted"/>
<keyword evidence="2" id="KW-0441">Lipid A biosynthesis</keyword>
<dbReference type="Gene3D" id="2.160.10.10">
    <property type="entry name" value="Hexapeptide repeat proteins"/>
    <property type="match status" value="1"/>
</dbReference>
<name>A0A382Z775_9ZZZZ</name>
<evidence type="ECO:0000256" key="2">
    <source>
        <dbReference type="ARBA" id="ARBA00022556"/>
    </source>
</evidence>
<sequence length="219" mass="24147">MEDNISIGHYAIIENDVSIGNGSWIDAHAHIKPYSIIGKDCKIFHGAVVGEIPQDVKFAGEQSELIIGNSTTVREFCTLNRGTKKTGKTTIGSQCLLMAYVHVAHDCRVGDHSTLANAVQLGGHVEIGKHVIIGGMTPVHQFCKVGDYSFIGGGYRIVQDIPPYILAMHEPLKYSGLNVIGLRRKNFPKEIRSNLKRAYQLIYQSSLNRSQATTQIKEE</sequence>
<keyword evidence="4" id="KW-0443">Lipid metabolism</keyword>
<dbReference type="InterPro" id="IPR029098">
    <property type="entry name" value="Acetyltransf_C"/>
</dbReference>
<dbReference type="Gene3D" id="1.20.1180.10">
    <property type="entry name" value="Udp N-acetylglucosamine O-acyltransferase, C-terminal domain"/>
    <property type="match status" value="1"/>
</dbReference>
<organism evidence="7">
    <name type="scientific">marine metagenome</name>
    <dbReference type="NCBI Taxonomy" id="408172"/>
    <lineage>
        <taxon>unclassified sequences</taxon>
        <taxon>metagenomes</taxon>
        <taxon>ecological metagenomes</taxon>
    </lineage>
</organism>
<dbReference type="Pfam" id="PF00132">
    <property type="entry name" value="Hexapep"/>
    <property type="match status" value="2"/>
</dbReference>
<dbReference type="PANTHER" id="PTHR43480:SF1">
    <property type="entry name" value="ACYL-[ACYL-CARRIER-PROTEIN]--UDP-N-ACETYLGLUCOSAMINE O-ACYLTRANSFERASE, MITOCHONDRIAL-RELATED"/>
    <property type="match status" value="1"/>
</dbReference>
<dbReference type="NCBIfam" id="TIGR01852">
    <property type="entry name" value="lipid_A_lpxA"/>
    <property type="match status" value="1"/>
</dbReference>
<dbReference type="AlphaFoldDB" id="A0A382Z775"/>
<evidence type="ECO:0000259" key="6">
    <source>
        <dbReference type="Pfam" id="PF13720"/>
    </source>
</evidence>
<dbReference type="CDD" id="cd03351">
    <property type="entry name" value="LbH_UDP-GlcNAc_AT"/>
    <property type="match status" value="1"/>
</dbReference>
<evidence type="ECO:0000256" key="4">
    <source>
        <dbReference type="ARBA" id="ARBA00023098"/>
    </source>
</evidence>
<dbReference type="InterPro" id="IPR011004">
    <property type="entry name" value="Trimer_LpxA-like_sf"/>
</dbReference>
<dbReference type="PANTHER" id="PTHR43480">
    <property type="entry name" value="ACYL-[ACYL-CARRIER-PROTEIN]--UDP-N-ACETYLGLUCOSAMINE O-ACYLTRANSFERASE"/>
    <property type="match status" value="1"/>
</dbReference>
<dbReference type="EMBL" id="UINC01181597">
    <property type="protein sequence ID" value="SVD91364.1"/>
    <property type="molecule type" value="Genomic_DNA"/>
</dbReference>
<keyword evidence="3" id="KW-0808">Transferase</keyword>
<dbReference type="GO" id="GO:0009245">
    <property type="term" value="P:lipid A biosynthetic process"/>
    <property type="evidence" value="ECO:0007669"/>
    <property type="project" value="UniProtKB-KW"/>
</dbReference>
<protein>
    <recommendedName>
        <fullName evidence="6">UDP N-acetylglucosamine O-acyltransferase C-terminal domain-containing protein</fullName>
    </recommendedName>
</protein>
<keyword evidence="5" id="KW-0012">Acyltransferase</keyword>
<evidence type="ECO:0000256" key="5">
    <source>
        <dbReference type="ARBA" id="ARBA00023315"/>
    </source>
</evidence>
<gene>
    <name evidence="7" type="ORF">METZ01_LOCUS444218</name>
</gene>
<dbReference type="GO" id="GO:0016020">
    <property type="term" value="C:membrane"/>
    <property type="evidence" value="ECO:0007669"/>
    <property type="project" value="GOC"/>
</dbReference>
<evidence type="ECO:0000256" key="1">
    <source>
        <dbReference type="ARBA" id="ARBA00022516"/>
    </source>
</evidence>
<dbReference type="NCBIfam" id="NF003657">
    <property type="entry name" value="PRK05289.1"/>
    <property type="match status" value="1"/>
</dbReference>
<dbReference type="GO" id="GO:0008780">
    <property type="term" value="F:acyl-[acyl-carrier-protein]-UDP-N-acetylglucosamine O-acyltransferase activity"/>
    <property type="evidence" value="ECO:0007669"/>
    <property type="project" value="InterPro"/>
</dbReference>
<dbReference type="InterPro" id="IPR010137">
    <property type="entry name" value="Lipid_A_LpxA"/>
</dbReference>
<feature type="domain" description="UDP N-acetylglucosamine O-acyltransferase C-terminal" evidence="6">
    <location>
        <begin position="160"/>
        <end position="218"/>
    </location>
</feature>